<dbReference type="EMBL" id="KN828202">
    <property type="protein sequence ID" value="KIK75307.1"/>
    <property type="molecule type" value="Genomic_DNA"/>
</dbReference>
<name>A0A0D0BV55_9AGAM</name>
<reference evidence="1 2" key="1">
    <citation type="submission" date="2014-04" db="EMBL/GenBank/DDBJ databases">
        <authorList>
            <consortium name="DOE Joint Genome Institute"/>
            <person name="Kuo A."/>
            <person name="Kohler A."/>
            <person name="Jargeat P."/>
            <person name="Nagy L.G."/>
            <person name="Floudas D."/>
            <person name="Copeland A."/>
            <person name="Barry K.W."/>
            <person name="Cichocki N."/>
            <person name="Veneault-Fourrey C."/>
            <person name="LaButti K."/>
            <person name="Lindquist E.A."/>
            <person name="Lipzen A."/>
            <person name="Lundell T."/>
            <person name="Morin E."/>
            <person name="Murat C."/>
            <person name="Sun H."/>
            <person name="Tunlid A."/>
            <person name="Henrissat B."/>
            <person name="Grigoriev I.V."/>
            <person name="Hibbett D.S."/>
            <person name="Martin F."/>
            <person name="Nordberg H.P."/>
            <person name="Cantor M.N."/>
            <person name="Hua S.X."/>
        </authorList>
    </citation>
    <scope>NUCLEOTIDE SEQUENCE [LARGE SCALE GENOMIC DNA]</scope>
    <source>
        <strain evidence="1 2">Ve08.2h10</strain>
    </source>
</reference>
<sequence length="75" mass="8225">MALVDYLHTHSKEIEDRMGDSELDDVTADGLMMMLMSHRSVPLCVGSMEKGPSNSLVAAGEHEDICAFIHFDACL</sequence>
<protein>
    <submittedName>
        <fullName evidence="1">Uncharacterized protein</fullName>
    </submittedName>
</protein>
<dbReference type="InParanoid" id="A0A0D0BV55"/>
<keyword evidence="2" id="KW-1185">Reference proteome</keyword>
<accession>A0A0D0BV55</accession>
<dbReference type="Proteomes" id="UP000054538">
    <property type="component" value="Unassembled WGS sequence"/>
</dbReference>
<evidence type="ECO:0000313" key="1">
    <source>
        <dbReference type="EMBL" id="KIK75307.1"/>
    </source>
</evidence>
<dbReference type="AlphaFoldDB" id="A0A0D0BV55"/>
<organism evidence="1 2">
    <name type="scientific">Paxillus rubicundulus Ve08.2h10</name>
    <dbReference type="NCBI Taxonomy" id="930991"/>
    <lineage>
        <taxon>Eukaryota</taxon>
        <taxon>Fungi</taxon>
        <taxon>Dikarya</taxon>
        <taxon>Basidiomycota</taxon>
        <taxon>Agaricomycotina</taxon>
        <taxon>Agaricomycetes</taxon>
        <taxon>Agaricomycetidae</taxon>
        <taxon>Boletales</taxon>
        <taxon>Paxilineae</taxon>
        <taxon>Paxillaceae</taxon>
        <taxon>Paxillus</taxon>
    </lineage>
</organism>
<evidence type="ECO:0000313" key="2">
    <source>
        <dbReference type="Proteomes" id="UP000054538"/>
    </source>
</evidence>
<gene>
    <name evidence="1" type="ORF">PAXRUDRAFT_19110</name>
</gene>
<reference evidence="2" key="2">
    <citation type="submission" date="2015-01" db="EMBL/GenBank/DDBJ databases">
        <title>Evolutionary Origins and Diversification of the Mycorrhizal Mutualists.</title>
        <authorList>
            <consortium name="DOE Joint Genome Institute"/>
            <consortium name="Mycorrhizal Genomics Consortium"/>
            <person name="Kohler A."/>
            <person name="Kuo A."/>
            <person name="Nagy L.G."/>
            <person name="Floudas D."/>
            <person name="Copeland A."/>
            <person name="Barry K.W."/>
            <person name="Cichocki N."/>
            <person name="Veneault-Fourrey C."/>
            <person name="LaButti K."/>
            <person name="Lindquist E.A."/>
            <person name="Lipzen A."/>
            <person name="Lundell T."/>
            <person name="Morin E."/>
            <person name="Murat C."/>
            <person name="Riley R."/>
            <person name="Ohm R."/>
            <person name="Sun H."/>
            <person name="Tunlid A."/>
            <person name="Henrissat B."/>
            <person name="Grigoriev I.V."/>
            <person name="Hibbett D.S."/>
            <person name="Martin F."/>
        </authorList>
    </citation>
    <scope>NUCLEOTIDE SEQUENCE [LARGE SCALE GENOMIC DNA]</scope>
    <source>
        <strain evidence="2">Ve08.2h10</strain>
    </source>
</reference>
<dbReference type="HOGENOM" id="CLU_2671779_0_0_1"/>
<proteinExistence type="predicted"/>
<dbReference type="OrthoDB" id="3341102at2759"/>